<reference evidence="3" key="1">
    <citation type="submission" date="2022-09" db="EMBL/GenBank/DDBJ databases">
        <title>Fusarium specimens isolated from Avocado Roots.</title>
        <authorList>
            <person name="Stajich J."/>
            <person name="Roper C."/>
            <person name="Heimlech-Rivalta G."/>
        </authorList>
    </citation>
    <scope>NUCLEOTIDE SEQUENCE</scope>
    <source>
        <strain evidence="3">CF00136</strain>
    </source>
</reference>
<accession>A0A9W8VDC0</accession>
<dbReference type="Pfam" id="PF00171">
    <property type="entry name" value="Aldedh"/>
    <property type="match status" value="2"/>
</dbReference>
<evidence type="ECO:0000256" key="1">
    <source>
        <dbReference type="ARBA" id="ARBA00023002"/>
    </source>
</evidence>
<organism evidence="3 4">
    <name type="scientific">Fusarium torreyae</name>
    <dbReference type="NCBI Taxonomy" id="1237075"/>
    <lineage>
        <taxon>Eukaryota</taxon>
        <taxon>Fungi</taxon>
        <taxon>Dikarya</taxon>
        <taxon>Ascomycota</taxon>
        <taxon>Pezizomycotina</taxon>
        <taxon>Sordariomycetes</taxon>
        <taxon>Hypocreomycetidae</taxon>
        <taxon>Hypocreales</taxon>
        <taxon>Nectriaceae</taxon>
        <taxon>Fusarium</taxon>
    </lineage>
</organism>
<dbReference type="AlphaFoldDB" id="A0A9W8VDC0"/>
<sequence>MASTAVSTPSITPLNGKIHGETRVPLIIENVAILGSSEKEYCTSKENYTFLAATVDIAQKAAESSAQAFEKWSRTSPLQRRRLLLRLAQLLQEKSNEAKRLMQEEIHCDALWAHKSYSGSVALIEENASLATSQTLQGSIPHTHCEDAIAAVVKRPFGVVLGIAPWNSPLILAFRAVIAPLVAGNTVILKGSELSPKSHYFVANLFVEAGFPPGVVNFLLHRPQDAASVVQNLINHTAVRKINFTGSTNVGRIIAKAAAEVLKPVLLELGGKNCVLVLEDADIQRAAEGVLDGIIENVSSLPLNLFVHHHTQPATHHANTTEAGQVCMSTDTILVVRAVADKFSQAIRTLVAQLCQDTYQLVGPGSSNRVSSFVKDAVEKGANPISSYTDRIEADSERTPVTVLEGITESMSIFSSESFGPIAGIRVVADETEAISIINALNHGLSSAIWTQNTHRALRIASRLHVSALHVNDSTVHDESTLPHGGTNLSGYGRFGSEWGIQEFLQTQTIVLHP</sequence>
<dbReference type="GO" id="GO:0004777">
    <property type="term" value="F:succinate-semialdehyde dehydrogenase (NAD+) activity"/>
    <property type="evidence" value="ECO:0007669"/>
    <property type="project" value="TreeGrafter"/>
</dbReference>
<evidence type="ECO:0000313" key="3">
    <source>
        <dbReference type="EMBL" id="KAJ4253436.1"/>
    </source>
</evidence>
<dbReference type="OrthoDB" id="310895at2759"/>
<name>A0A9W8VDC0_9HYPO</name>
<dbReference type="InterPro" id="IPR016163">
    <property type="entry name" value="Ald_DH_C"/>
</dbReference>
<evidence type="ECO:0000313" key="4">
    <source>
        <dbReference type="Proteomes" id="UP001152049"/>
    </source>
</evidence>
<dbReference type="Proteomes" id="UP001152049">
    <property type="component" value="Unassembled WGS sequence"/>
</dbReference>
<dbReference type="InterPro" id="IPR015590">
    <property type="entry name" value="Aldehyde_DH_dom"/>
</dbReference>
<dbReference type="PANTHER" id="PTHR43353">
    <property type="entry name" value="SUCCINATE-SEMIALDEHYDE DEHYDROGENASE, MITOCHONDRIAL"/>
    <property type="match status" value="1"/>
</dbReference>
<dbReference type="GO" id="GO:0009450">
    <property type="term" value="P:gamma-aminobutyric acid catabolic process"/>
    <property type="evidence" value="ECO:0007669"/>
    <property type="project" value="TreeGrafter"/>
</dbReference>
<proteinExistence type="predicted"/>
<feature type="domain" description="Aldehyde dehydrogenase" evidence="2">
    <location>
        <begin position="43"/>
        <end position="296"/>
    </location>
</feature>
<dbReference type="InterPro" id="IPR016161">
    <property type="entry name" value="Ald_DH/histidinol_DH"/>
</dbReference>
<keyword evidence="4" id="KW-1185">Reference proteome</keyword>
<dbReference type="PANTHER" id="PTHR43353:SF6">
    <property type="entry name" value="CYTOPLASMIC ALDEHYDE DEHYDROGENASE (EUROFUNG)"/>
    <property type="match status" value="1"/>
</dbReference>
<keyword evidence="1" id="KW-0560">Oxidoreductase</keyword>
<dbReference type="Gene3D" id="3.40.605.10">
    <property type="entry name" value="Aldehyde Dehydrogenase, Chain A, domain 1"/>
    <property type="match status" value="2"/>
</dbReference>
<protein>
    <recommendedName>
        <fullName evidence="2">Aldehyde dehydrogenase domain-containing protein</fullName>
    </recommendedName>
</protein>
<dbReference type="Gene3D" id="3.40.309.10">
    <property type="entry name" value="Aldehyde Dehydrogenase, Chain A, domain 2"/>
    <property type="match status" value="1"/>
</dbReference>
<evidence type="ECO:0000259" key="2">
    <source>
        <dbReference type="Pfam" id="PF00171"/>
    </source>
</evidence>
<dbReference type="SUPFAM" id="SSF53720">
    <property type="entry name" value="ALDH-like"/>
    <property type="match status" value="1"/>
</dbReference>
<comment type="caution">
    <text evidence="3">The sequence shown here is derived from an EMBL/GenBank/DDBJ whole genome shotgun (WGS) entry which is preliminary data.</text>
</comment>
<feature type="domain" description="Aldehyde dehydrogenase" evidence="2">
    <location>
        <begin position="315"/>
        <end position="510"/>
    </location>
</feature>
<dbReference type="InterPro" id="IPR016162">
    <property type="entry name" value="Ald_DH_N"/>
</dbReference>
<dbReference type="EMBL" id="JAOQAZ010000024">
    <property type="protein sequence ID" value="KAJ4253436.1"/>
    <property type="molecule type" value="Genomic_DNA"/>
</dbReference>
<gene>
    <name evidence="3" type="ORF">NW762_010594</name>
</gene>
<dbReference type="InterPro" id="IPR050740">
    <property type="entry name" value="Aldehyde_DH_Superfamily"/>
</dbReference>